<keyword evidence="3" id="KW-1185">Reference proteome</keyword>
<comment type="caution">
    <text evidence="2">The sequence shown here is derived from an EMBL/GenBank/DDBJ whole genome shotgun (WGS) entry which is preliminary data.</text>
</comment>
<evidence type="ECO:0000313" key="2">
    <source>
        <dbReference type="EMBL" id="KAK2940700.1"/>
    </source>
</evidence>
<evidence type="ECO:0000256" key="1">
    <source>
        <dbReference type="SAM" id="MobiDB-lite"/>
    </source>
</evidence>
<protein>
    <submittedName>
        <fullName evidence="2">Uncharacterized protein</fullName>
    </submittedName>
</protein>
<dbReference type="Proteomes" id="UP001281761">
    <property type="component" value="Unassembled WGS sequence"/>
</dbReference>
<accession>A0ABQ9WML5</accession>
<sequence>MTNRLLSFILTGHRRNHLRRHSICSYHPSSSLFRWTIHFDYKPELIGDLLQWTRSTTCNLWSITNNKQICLAPKQMSELLMLFSVGLMKQLPNGDEFDKIWLAESVQPDERIREIRRFLSLAYTLSGMNGGGDSLHRNISALNAFVWGKDDPWRTSFFMFDSISSADRHTILFMLKSHLSQKQSQPETVTASDHSKRHPLWSEVGKEDLEMIHQLNSFHVNDVKRRPSNRHESVQSSDSLIESIVALFRQRMQNIPPTFVPTCLTVVPFFYSTLCLSMIPVTSFPDPFISLHLIQKTILSDATELSEECNDDHLKAEEIEVKTQCVEERLAITPDQWCSILPTRFNVTDHQVHSHSTLAGRQIRQSPLLVLSTSAAMFRARSQPRLLAQQNQNTEKQNAQKKQTAQKTRKKTPTRGRKNGTQVDLMPPSEWPPEGDNTMNLLAPLLFVLVAVSDSQQAPITMTTISKLSQPQNEHCTPVAHTSHSTISCEITVEIAGAIASSITCDCAQR</sequence>
<gene>
    <name evidence="2" type="ORF">BLNAU_24376</name>
</gene>
<reference evidence="2 3" key="1">
    <citation type="journal article" date="2022" name="bioRxiv">
        <title>Genomics of Preaxostyla Flagellates Illuminates Evolutionary Transitions and the Path Towards Mitochondrial Loss.</title>
        <authorList>
            <person name="Novak L.V.F."/>
            <person name="Treitli S.C."/>
            <person name="Pyrih J."/>
            <person name="Halakuc P."/>
            <person name="Pipaliya S.V."/>
            <person name="Vacek V."/>
            <person name="Brzon O."/>
            <person name="Soukal P."/>
            <person name="Eme L."/>
            <person name="Dacks J.B."/>
            <person name="Karnkowska A."/>
            <person name="Elias M."/>
            <person name="Hampl V."/>
        </authorList>
    </citation>
    <scope>NUCLEOTIDE SEQUENCE [LARGE SCALE GENOMIC DNA]</scope>
    <source>
        <strain evidence="2">NAU3</strain>
        <tissue evidence="2">Gut</tissue>
    </source>
</reference>
<feature type="region of interest" description="Disordered" evidence="1">
    <location>
        <begin position="388"/>
        <end position="430"/>
    </location>
</feature>
<dbReference type="EMBL" id="JARBJD010000619">
    <property type="protein sequence ID" value="KAK2940700.1"/>
    <property type="molecule type" value="Genomic_DNA"/>
</dbReference>
<proteinExistence type="predicted"/>
<evidence type="ECO:0000313" key="3">
    <source>
        <dbReference type="Proteomes" id="UP001281761"/>
    </source>
</evidence>
<feature type="compositionally biased region" description="Basic residues" evidence="1">
    <location>
        <begin position="407"/>
        <end position="418"/>
    </location>
</feature>
<name>A0ABQ9WML5_9EUKA</name>
<organism evidence="2 3">
    <name type="scientific">Blattamonas nauphoetae</name>
    <dbReference type="NCBI Taxonomy" id="2049346"/>
    <lineage>
        <taxon>Eukaryota</taxon>
        <taxon>Metamonada</taxon>
        <taxon>Preaxostyla</taxon>
        <taxon>Oxymonadida</taxon>
        <taxon>Blattamonas</taxon>
    </lineage>
</organism>
<feature type="compositionally biased region" description="Low complexity" evidence="1">
    <location>
        <begin position="388"/>
        <end position="406"/>
    </location>
</feature>